<gene>
    <name evidence="2" type="ORF">AHMF7616_02278</name>
</gene>
<accession>A0A369QHA5</accession>
<proteinExistence type="predicted"/>
<organism evidence="2 3">
    <name type="scientific">Adhaeribacter pallidiroseus</name>
    <dbReference type="NCBI Taxonomy" id="2072847"/>
    <lineage>
        <taxon>Bacteria</taxon>
        <taxon>Pseudomonadati</taxon>
        <taxon>Bacteroidota</taxon>
        <taxon>Cytophagia</taxon>
        <taxon>Cytophagales</taxon>
        <taxon>Hymenobacteraceae</taxon>
        <taxon>Adhaeribacter</taxon>
    </lineage>
</organism>
<dbReference type="AlphaFoldDB" id="A0A369QHA5"/>
<evidence type="ECO:0000256" key="1">
    <source>
        <dbReference type="SAM" id="Phobius"/>
    </source>
</evidence>
<keyword evidence="1" id="KW-0472">Membrane</keyword>
<sequence>MKPYLIHHRSYLKPCFNLFYTIAHGVTVLLIVSAFYLINLPSGKLAPKPLASKKTTLETAKSPNSRIPPG</sequence>
<evidence type="ECO:0000313" key="3">
    <source>
        <dbReference type="Proteomes" id="UP000253919"/>
    </source>
</evidence>
<keyword evidence="3" id="KW-1185">Reference proteome</keyword>
<protein>
    <submittedName>
        <fullName evidence="2">Uncharacterized protein</fullName>
    </submittedName>
</protein>
<keyword evidence="1" id="KW-1133">Transmembrane helix</keyword>
<name>A0A369QHA5_9BACT</name>
<keyword evidence="1" id="KW-0812">Transmembrane</keyword>
<comment type="caution">
    <text evidence="2">The sequence shown here is derived from an EMBL/GenBank/DDBJ whole genome shotgun (WGS) entry which is preliminary data.</text>
</comment>
<dbReference type="Proteomes" id="UP000253919">
    <property type="component" value="Unassembled WGS sequence"/>
</dbReference>
<evidence type="ECO:0000313" key="2">
    <source>
        <dbReference type="EMBL" id="RDC63670.1"/>
    </source>
</evidence>
<feature type="transmembrane region" description="Helical" evidence="1">
    <location>
        <begin position="18"/>
        <end position="38"/>
    </location>
</feature>
<dbReference type="EMBL" id="QASA01000001">
    <property type="protein sequence ID" value="RDC63670.1"/>
    <property type="molecule type" value="Genomic_DNA"/>
</dbReference>
<reference evidence="2 3" key="1">
    <citation type="submission" date="2018-04" db="EMBL/GenBank/DDBJ databases">
        <title>Adhaeribacter sp. HMF7616 genome sequencing and assembly.</title>
        <authorList>
            <person name="Kang H."/>
            <person name="Kang J."/>
            <person name="Cha I."/>
            <person name="Kim H."/>
            <person name="Joh K."/>
        </authorList>
    </citation>
    <scope>NUCLEOTIDE SEQUENCE [LARGE SCALE GENOMIC DNA]</scope>
    <source>
        <strain evidence="2 3">HMF7616</strain>
    </source>
</reference>